<evidence type="ECO:0000256" key="15">
    <source>
        <dbReference type="ARBA" id="ARBA00023180"/>
    </source>
</evidence>
<evidence type="ECO:0000256" key="11">
    <source>
        <dbReference type="ARBA" id="ARBA00022989"/>
    </source>
</evidence>
<keyword evidence="6 18" id="KW-0808">Transferase</keyword>
<evidence type="ECO:0000256" key="12">
    <source>
        <dbReference type="ARBA" id="ARBA00023034"/>
    </source>
</evidence>
<dbReference type="Pfam" id="PF00652">
    <property type="entry name" value="Ricin_B_lectin"/>
    <property type="match status" value="1"/>
</dbReference>
<reference evidence="22" key="1">
    <citation type="submission" date="2025-08" db="UniProtKB">
        <authorList>
            <consortium name="RefSeq"/>
        </authorList>
    </citation>
    <scope>IDENTIFICATION</scope>
    <source>
        <tissue evidence="22">Sperm</tissue>
    </source>
</reference>
<proteinExistence type="inferred from homology"/>
<evidence type="ECO:0000259" key="20">
    <source>
        <dbReference type="SMART" id="SM00458"/>
    </source>
</evidence>
<dbReference type="GeneID" id="116945758"/>
<feature type="region of interest" description="Disordered" evidence="19">
    <location>
        <begin position="35"/>
        <end position="134"/>
    </location>
</feature>
<dbReference type="Pfam" id="PF00535">
    <property type="entry name" value="Glycos_transf_2"/>
    <property type="match status" value="1"/>
</dbReference>
<comment type="cofactor">
    <cofactor evidence="1 18">
        <name>Mn(2+)</name>
        <dbReference type="ChEBI" id="CHEBI:29035"/>
    </cofactor>
</comment>
<evidence type="ECO:0000256" key="8">
    <source>
        <dbReference type="ARBA" id="ARBA00022734"/>
    </source>
</evidence>
<dbReference type="FunFam" id="3.90.550.10:FF:000053">
    <property type="entry name" value="Polypeptide N-acetylgalactosaminyltransferase"/>
    <property type="match status" value="1"/>
</dbReference>
<dbReference type="GO" id="GO:0007219">
    <property type="term" value="P:Notch signaling pathway"/>
    <property type="evidence" value="ECO:0007669"/>
    <property type="project" value="UniProtKB-KW"/>
</dbReference>
<dbReference type="InterPro" id="IPR045885">
    <property type="entry name" value="GalNAc-T"/>
</dbReference>
<dbReference type="Proteomes" id="UP001318040">
    <property type="component" value="Chromosome 2"/>
</dbReference>
<comment type="subcellular location">
    <subcellularLocation>
        <location evidence="2 18">Golgi apparatus membrane</location>
        <topology evidence="2 18">Single-pass type II membrane protein</topology>
    </subcellularLocation>
</comment>
<dbReference type="PANTHER" id="PTHR11675">
    <property type="entry name" value="N-ACETYLGALACTOSAMINYLTRANSFERASE"/>
    <property type="match status" value="1"/>
</dbReference>
<dbReference type="GO" id="GO:0005112">
    <property type="term" value="F:Notch binding"/>
    <property type="evidence" value="ECO:0007669"/>
    <property type="project" value="TreeGrafter"/>
</dbReference>
<sequence length="638" mass="72472">MARRTHRCFCYGSLATSLAWALLIVLYMRLGGEPGPLQQQQQQQQQHQQQQHYHHQHHHQQQQESEALAGAAGGSGRRRLQPKVPRELSWGDGPARRAREQQQQQRYRAGGSSSSSGSRRQQQQQGSSELGMIYSREDQETRDLGYQKHAFNLLISNRLDPHRTIPDTRHPRCATKSYPAQLPTASVVICFYNEAVSALLRTVHSVTERTPPALLHEVLLVDDFSDLVDLREGLEKELKEKFPKKVKLVRNEKREGLIRGRMVGANHATGDVLVFLDSHCEVNVAWLEPLLARVAENPSTVVCPIIDIVNPDTFLYSASPLVRGGFNWGLHFRWDPVPSSLLSGPDGEMAPIKSPTMAGGLFAMDRKYFNKLGQYDGGMDIWGGENLEISFRIWMCGGSLEIIPCSRIGHIFRKRRPYGSPAGADTMSRNSLRLAHVWLDEYKEQYLALRPELREREYGDVSERKALRERLGCRPFRWYLQNVYPEIEVGRPQLPQAVLSKMHKRPKPVQRGRLRHLQTGKCLVAHNDPSEKGGLVVVRPCDSGDIEQVWVYNEGQELQLANLLCLDMPEMEPRASPRLMKCHGSGGSQQWTMGKFNRLYQVSLGQCLQVKSMTDVKGRVVMEICNGSEQQQWQVVEE</sequence>
<keyword evidence="15" id="KW-0325">Glycoprotein</keyword>
<keyword evidence="12 18" id="KW-0333">Golgi apparatus</keyword>
<keyword evidence="11" id="KW-1133">Transmembrane helix</keyword>
<evidence type="ECO:0000256" key="18">
    <source>
        <dbReference type="RuleBase" id="RU361242"/>
    </source>
</evidence>
<keyword evidence="16 18" id="KW-0464">Manganese</keyword>
<organism evidence="21 22">
    <name type="scientific">Petromyzon marinus</name>
    <name type="common">Sea lamprey</name>
    <dbReference type="NCBI Taxonomy" id="7757"/>
    <lineage>
        <taxon>Eukaryota</taxon>
        <taxon>Metazoa</taxon>
        <taxon>Chordata</taxon>
        <taxon>Craniata</taxon>
        <taxon>Vertebrata</taxon>
        <taxon>Cyclostomata</taxon>
        <taxon>Hyperoartia</taxon>
        <taxon>Petromyzontiformes</taxon>
        <taxon>Petromyzontidae</taxon>
        <taxon>Petromyzon</taxon>
    </lineage>
</organism>
<evidence type="ECO:0000256" key="6">
    <source>
        <dbReference type="ARBA" id="ARBA00022679"/>
    </source>
</evidence>
<comment type="pathway">
    <text evidence="3 18">Protein modification; protein glycosylation.</text>
</comment>
<gene>
    <name evidence="22" type="primary">GALNT11</name>
</gene>
<keyword evidence="5 18" id="KW-0328">Glycosyltransferase</keyword>
<comment type="subunit">
    <text evidence="17">Interacts with NOTCH1.</text>
</comment>
<dbReference type="SUPFAM" id="SSF53448">
    <property type="entry name" value="Nucleotide-diphospho-sugar transferases"/>
    <property type="match status" value="1"/>
</dbReference>
<dbReference type="PANTHER" id="PTHR11675:SF63">
    <property type="entry name" value="POLYPEPTIDE N-ACETYLGALACTOSAMINYLTRANSFERASE"/>
    <property type="match status" value="1"/>
</dbReference>
<evidence type="ECO:0000256" key="17">
    <source>
        <dbReference type="ARBA" id="ARBA00064672"/>
    </source>
</evidence>
<dbReference type="SUPFAM" id="SSF50370">
    <property type="entry name" value="Ricin B-like lectins"/>
    <property type="match status" value="1"/>
</dbReference>
<dbReference type="CDD" id="cd23440">
    <property type="entry name" value="beta-trefoil_Ricin_GALNT11"/>
    <property type="match status" value="1"/>
</dbReference>
<evidence type="ECO:0000313" key="22">
    <source>
        <dbReference type="RefSeq" id="XP_032816179.1"/>
    </source>
</evidence>
<dbReference type="SMART" id="SM00458">
    <property type="entry name" value="RICIN"/>
    <property type="match status" value="1"/>
</dbReference>
<dbReference type="GO" id="GO:0008593">
    <property type="term" value="P:regulation of Notch signaling pathway"/>
    <property type="evidence" value="ECO:0007669"/>
    <property type="project" value="TreeGrafter"/>
</dbReference>
<feature type="compositionally biased region" description="Low complexity" evidence="19">
    <location>
        <begin position="38"/>
        <end position="51"/>
    </location>
</feature>
<keyword evidence="13" id="KW-0472">Membrane</keyword>
<dbReference type="RefSeq" id="XP_032816179.1">
    <property type="nucleotide sequence ID" value="XM_032960288.1"/>
</dbReference>
<dbReference type="GO" id="GO:0000139">
    <property type="term" value="C:Golgi membrane"/>
    <property type="evidence" value="ECO:0007669"/>
    <property type="project" value="UniProtKB-SubCell"/>
</dbReference>
<evidence type="ECO:0000256" key="3">
    <source>
        <dbReference type="ARBA" id="ARBA00004922"/>
    </source>
</evidence>
<evidence type="ECO:0000256" key="9">
    <source>
        <dbReference type="ARBA" id="ARBA00022968"/>
    </source>
</evidence>
<dbReference type="CTD" id="63917"/>
<evidence type="ECO:0000256" key="10">
    <source>
        <dbReference type="ARBA" id="ARBA00022976"/>
    </source>
</evidence>
<dbReference type="InterPro" id="IPR001173">
    <property type="entry name" value="Glyco_trans_2-like"/>
</dbReference>
<evidence type="ECO:0000256" key="1">
    <source>
        <dbReference type="ARBA" id="ARBA00001936"/>
    </source>
</evidence>
<dbReference type="GO" id="GO:0006493">
    <property type="term" value="P:protein O-linked glycosylation"/>
    <property type="evidence" value="ECO:0007669"/>
    <property type="project" value="TreeGrafter"/>
</dbReference>
<dbReference type="Gene3D" id="3.90.550.10">
    <property type="entry name" value="Spore Coat Polysaccharide Biosynthesis Protein SpsA, Chain A"/>
    <property type="match status" value="1"/>
</dbReference>
<dbReference type="InterPro" id="IPR035992">
    <property type="entry name" value="Ricin_B-like_lectins"/>
</dbReference>
<dbReference type="EC" id="2.4.1.-" evidence="18"/>
<accession>A0AAJ7TF01</accession>
<keyword evidence="9" id="KW-0735">Signal-anchor</keyword>
<evidence type="ECO:0000313" key="21">
    <source>
        <dbReference type="Proteomes" id="UP001318040"/>
    </source>
</evidence>
<dbReference type="InterPro" id="IPR029044">
    <property type="entry name" value="Nucleotide-diphossugar_trans"/>
</dbReference>
<keyword evidence="7" id="KW-0812">Transmembrane</keyword>
<evidence type="ECO:0000256" key="4">
    <source>
        <dbReference type="ARBA" id="ARBA00005680"/>
    </source>
</evidence>
<keyword evidence="14 18" id="KW-1015">Disulfide bond</keyword>
<keyword evidence="10" id="KW-0914">Notch signaling pathway</keyword>
<name>A0AAJ7TF01_PETMA</name>
<comment type="similarity">
    <text evidence="4 18">Belongs to the glycosyltransferase 2 family. GalNAc-T subfamily.</text>
</comment>
<evidence type="ECO:0000256" key="7">
    <source>
        <dbReference type="ARBA" id="ARBA00022692"/>
    </source>
</evidence>
<evidence type="ECO:0000256" key="13">
    <source>
        <dbReference type="ARBA" id="ARBA00023136"/>
    </source>
</evidence>
<dbReference type="AlphaFoldDB" id="A0AAJ7TF01"/>
<dbReference type="PROSITE" id="PS50231">
    <property type="entry name" value="RICIN_B_LECTIN"/>
    <property type="match status" value="1"/>
</dbReference>
<evidence type="ECO:0000256" key="19">
    <source>
        <dbReference type="SAM" id="MobiDB-lite"/>
    </source>
</evidence>
<evidence type="ECO:0000256" key="16">
    <source>
        <dbReference type="ARBA" id="ARBA00023211"/>
    </source>
</evidence>
<dbReference type="InterPro" id="IPR000772">
    <property type="entry name" value="Ricin_B_lectin"/>
</dbReference>
<evidence type="ECO:0000256" key="14">
    <source>
        <dbReference type="ARBA" id="ARBA00023157"/>
    </source>
</evidence>
<dbReference type="KEGG" id="pmrn:116945758"/>
<keyword evidence="21" id="KW-1185">Reference proteome</keyword>
<dbReference type="GO" id="GO:0030246">
    <property type="term" value="F:carbohydrate binding"/>
    <property type="evidence" value="ECO:0007669"/>
    <property type="project" value="UniProtKB-KW"/>
</dbReference>
<dbReference type="Gene3D" id="2.80.10.50">
    <property type="match status" value="1"/>
</dbReference>
<dbReference type="FunFam" id="2.80.10.50:FF:000029">
    <property type="entry name" value="Polypeptide N-acetylgalactosaminyltransferase"/>
    <property type="match status" value="1"/>
</dbReference>
<evidence type="ECO:0000256" key="5">
    <source>
        <dbReference type="ARBA" id="ARBA00022676"/>
    </source>
</evidence>
<evidence type="ECO:0000256" key="2">
    <source>
        <dbReference type="ARBA" id="ARBA00004323"/>
    </source>
</evidence>
<protein>
    <recommendedName>
        <fullName evidence="18">Polypeptide N-acetylgalactosaminyltransferase</fullName>
        <ecNumber evidence="18">2.4.1.-</ecNumber>
    </recommendedName>
    <alternativeName>
        <fullName evidence="18">Protein-UDP acetylgalactosaminyltransferase</fullName>
    </alternativeName>
</protein>
<dbReference type="GO" id="GO:0004653">
    <property type="term" value="F:polypeptide N-acetylgalactosaminyltransferase activity"/>
    <property type="evidence" value="ECO:0007669"/>
    <property type="project" value="UniProtKB-ARBA"/>
</dbReference>
<feature type="domain" description="Ricin B lectin" evidence="20">
    <location>
        <begin position="507"/>
        <end position="636"/>
    </location>
</feature>
<feature type="compositionally biased region" description="Low complexity" evidence="19">
    <location>
        <begin position="101"/>
        <end position="128"/>
    </location>
</feature>
<dbReference type="CDD" id="cd02510">
    <property type="entry name" value="pp-GalNAc-T"/>
    <property type="match status" value="1"/>
</dbReference>
<keyword evidence="8 18" id="KW-0430">Lectin</keyword>